<organism evidence="3 4">
    <name type="scientific">Parachaetomium inaequale</name>
    <dbReference type="NCBI Taxonomy" id="2588326"/>
    <lineage>
        <taxon>Eukaryota</taxon>
        <taxon>Fungi</taxon>
        <taxon>Dikarya</taxon>
        <taxon>Ascomycota</taxon>
        <taxon>Pezizomycotina</taxon>
        <taxon>Sordariomycetes</taxon>
        <taxon>Sordariomycetidae</taxon>
        <taxon>Sordariales</taxon>
        <taxon>Chaetomiaceae</taxon>
        <taxon>Parachaetomium</taxon>
    </lineage>
</organism>
<feature type="domain" description="Gfo/Idh/MocA-like oxidoreductase N-terminal" evidence="1">
    <location>
        <begin position="4"/>
        <end position="121"/>
    </location>
</feature>
<dbReference type="Pfam" id="PF02894">
    <property type="entry name" value="GFO_IDH_MocA_C"/>
    <property type="match status" value="1"/>
</dbReference>
<keyword evidence="4" id="KW-1185">Reference proteome</keyword>
<feature type="domain" description="Gfo/Idh/MocA-like oxidoreductase C-terminal" evidence="2">
    <location>
        <begin position="157"/>
        <end position="350"/>
    </location>
</feature>
<dbReference type="SUPFAM" id="SSF55347">
    <property type="entry name" value="Glyceraldehyde-3-phosphate dehydrogenase-like, C-terminal domain"/>
    <property type="match status" value="1"/>
</dbReference>
<evidence type="ECO:0000259" key="2">
    <source>
        <dbReference type="Pfam" id="PF02894"/>
    </source>
</evidence>
<dbReference type="Pfam" id="PF01408">
    <property type="entry name" value="GFO_IDH_MocA"/>
    <property type="match status" value="1"/>
</dbReference>
<proteinExistence type="predicted"/>
<dbReference type="InterPro" id="IPR004104">
    <property type="entry name" value="Gfo/Idh/MocA-like_OxRdtase_C"/>
</dbReference>
<dbReference type="Gene3D" id="3.40.50.720">
    <property type="entry name" value="NAD(P)-binding Rossmann-like Domain"/>
    <property type="match status" value="1"/>
</dbReference>
<evidence type="ECO:0000313" key="4">
    <source>
        <dbReference type="Proteomes" id="UP001303115"/>
    </source>
</evidence>
<gene>
    <name evidence="3" type="ORF">C8A01DRAFT_38699</name>
</gene>
<accession>A0AAN6PAJ6</accession>
<reference evidence="4" key="1">
    <citation type="journal article" date="2023" name="Mol. Phylogenet. Evol.">
        <title>Genome-scale phylogeny and comparative genomics of the fungal order Sordariales.</title>
        <authorList>
            <person name="Hensen N."/>
            <person name="Bonometti L."/>
            <person name="Westerberg I."/>
            <person name="Brannstrom I.O."/>
            <person name="Guillou S."/>
            <person name="Cros-Aarteil S."/>
            <person name="Calhoun S."/>
            <person name="Haridas S."/>
            <person name="Kuo A."/>
            <person name="Mondo S."/>
            <person name="Pangilinan J."/>
            <person name="Riley R."/>
            <person name="LaButti K."/>
            <person name="Andreopoulos B."/>
            <person name="Lipzen A."/>
            <person name="Chen C."/>
            <person name="Yan M."/>
            <person name="Daum C."/>
            <person name="Ng V."/>
            <person name="Clum A."/>
            <person name="Steindorff A."/>
            <person name="Ohm R.A."/>
            <person name="Martin F."/>
            <person name="Silar P."/>
            <person name="Natvig D.O."/>
            <person name="Lalanne C."/>
            <person name="Gautier V."/>
            <person name="Ament-Velasquez S.L."/>
            <person name="Kruys A."/>
            <person name="Hutchinson M.I."/>
            <person name="Powell A.J."/>
            <person name="Barry K."/>
            <person name="Miller A.N."/>
            <person name="Grigoriev I.V."/>
            <person name="Debuchy R."/>
            <person name="Gladieux P."/>
            <person name="Hiltunen Thoren M."/>
            <person name="Johannesson H."/>
        </authorList>
    </citation>
    <scope>NUCLEOTIDE SEQUENCE [LARGE SCALE GENOMIC DNA]</scope>
    <source>
        <strain evidence="4">CBS 284.82</strain>
    </source>
</reference>
<dbReference type="GO" id="GO:0000166">
    <property type="term" value="F:nucleotide binding"/>
    <property type="evidence" value="ECO:0007669"/>
    <property type="project" value="InterPro"/>
</dbReference>
<dbReference type="SUPFAM" id="SSF51735">
    <property type="entry name" value="NAD(P)-binding Rossmann-fold domains"/>
    <property type="match status" value="1"/>
</dbReference>
<evidence type="ECO:0000313" key="3">
    <source>
        <dbReference type="EMBL" id="KAK4034824.1"/>
    </source>
</evidence>
<protein>
    <submittedName>
        <fullName evidence="3">Oxidoreductase-like protein</fullName>
    </submittedName>
</protein>
<evidence type="ECO:0000259" key="1">
    <source>
        <dbReference type="Pfam" id="PF01408"/>
    </source>
</evidence>
<dbReference type="GO" id="GO:0005737">
    <property type="term" value="C:cytoplasm"/>
    <property type="evidence" value="ECO:0007669"/>
    <property type="project" value="TreeGrafter"/>
</dbReference>
<dbReference type="InterPro" id="IPR036291">
    <property type="entry name" value="NAD(P)-bd_dom_sf"/>
</dbReference>
<name>A0AAN6PAJ6_9PEZI</name>
<dbReference type="Proteomes" id="UP001303115">
    <property type="component" value="Unassembled WGS sequence"/>
</dbReference>
<dbReference type="AlphaFoldDB" id="A0AAN6PAJ6"/>
<dbReference type="EMBL" id="MU854464">
    <property type="protein sequence ID" value="KAK4034824.1"/>
    <property type="molecule type" value="Genomic_DNA"/>
</dbReference>
<dbReference type="InterPro" id="IPR000683">
    <property type="entry name" value="Gfo/Idh/MocA-like_OxRdtase_N"/>
</dbReference>
<sequence>MTGIALLGAGIFAKEEHLPAIEASAALTLKAVYSRSQQSAEALAAGSKDPSSVAIYYDSPPVAGKSLDDLLRRDDIAAVDVALPILHQPGVVEKALRAGKHVLSEKPVAGDVEGAQKLIAWYEGLGGGAKPLWGVAENWRYMESLRYAAQKVAEIGGTLVTFRLHKYGFVRSDNKYFNTEWRKTPQYQGGFLLDGGVHFVAGLRFLLAVAGQEIKQLAGFSALLDERLIPVDTVHAVAITQGGQSGTIGISFGTEFKDGMEIEIVTTRGAVVWNPTEVKSVASKGNGSNEKVEEKKEFPYSSGVTAEVGAFAKAIEAGKVDALQTPQEAFRDLEILQRLLESGAGGATVKAIGV</sequence>
<dbReference type="PANTHER" id="PTHR42840:SF5">
    <property type="entry name" value="NAD(P)-BINDING ROSSMANN-FOLD SUPERFAMILY PROTEIN"/>
    <property type="match status" value="1"/>
</dbReference>
<dbReference type="Gene3D" id="3.30.360.10">
    <property type="entry name" value="Dihydrodipicolinate Reductase, domain 2"/>
    <property type="match status" value="1"/>
</dbReference>
<dbReference type="GO" id="GO:0016491">
    <property type="term" value="F:oxidoreductase activity"/>
    <property type="evidence" value="ECO:0007669"/>
    <property type="project" value="TreeGrafter"/>
</dbReference>
<comment type="caution">
    <text evidence="3">The sequence shown here is derived from an EMBL/GenBank/DDBJ whole genome shotgun (WGS) entry which is preliminary data.</text>
</comment>
<dbReference type="GO" id="GO:0006740">
    <property type="term" value="P:NADPH regeneration"/>
    <property type="evidence" value="ECO:0007669"/>
    <property type="project" value="TreeGrafter"/>
</dbReference>
<dbReference type="PANTHER" id="PTHR42840">
    <property type="entry name" value="NAD(P)-BINDING ROSSMANN-FOLD SUPERFAMILY PROTEIN-RELATED"/>
    <property type="match status" value="1"/>
</dbReference>